<proteinExistence type="predicted"/>
<accession>X1VKU6</accession>
<protein>
    <submittedName>
        <fullName evidence="1">Uncharacterized protein</fullName>
    </submittedName>
</protein>
<organism evidence="1">
    <name type="scientific">marine sediment metagenome</name>
    <dbReference type="NCBI Taxonomy" id="412755"/>
    <lineage>
        <taxon>unclassified sequences</taxon>
        <taxon>metagenomes</taxon>
        <taxon>ecological metagenomes</taxon>
    </lineage>
</organism>
<gene>
    <name evidence="1" type="ORF">S12H4_63047</name>
</gene>
<sequence>LVVFIVGITALLSWDYYVNGGTTFFREKDTSPEVIALPTPTDEAQPDVRVELPAYMV</sequence>
<feature type="non-terminal residue" evidence="1">
    <location>
        <position position="57"/>
    </location>
</feature>
<dbReference type="AlphaFoldDB" id="X1VKU6"/>
<name>X1VKU6_9ZZZZ</name>
<reference evidence="1" key="1">
    <citation type="journal article" date="2014" name="Front. Microbiol.">
        <title>High frequency of phylogenetically diverse reductive dehalogenase-homologous genes in deep subseafloor sedimentary metagenomes.</title>
        <authorList>
            <person name="Kawai M."/>
            <person name="Futagami T."/>
            <person name="Toyoda A."/>
            <person name="Takaki Y."/>
            <person name="Nishi S."/>
            <person name="Hori S."/>
            <person name="Arai W."/>
            <person name="Tsubouchi T."/>
            <person name="Morono Y."/>
            <person name="Uchiyama I."/>
            <person name="Ito T."/>
            <person name="Fujiyama A."/>
            <person name="Inagaki F."/>
            <person name="Takami H."/>
        </authorList>
    </citation>
    <scope>NUCLEOTIDE SEQUENCE</scope>
    <source>
        <strain evidence="1">Expedition CK06-06</strain>
    </source>
</reference>
<feature type="non-terminal residue" evidence="1">
    <location>
        <position position="1"/>
    </location>
</feature>
<dbReference type="EMBL" id="BARW01042632">
    <property type="protein sequence ID" value="GAJ16291.1"/>
    <property type="molecule type" value="Genomic_DNA"/>
</dbReference>
<evidence type="ECO:0000313" key="1">
    <source>
        <dbReference type="EMBL" id="GAJ16291.1"/>
    </source>
</evidence>
<comment type="caution">
    <text evidence="1">The sequence shown here is derived from an EMBL/GenBank/DDBJ whole genome shotgun (WGS) entry which is preliminary data.</text>
</comment>